<dbReference type="AlphaFoldDB" id="A0AAV8A6S5"/>
<gene>
    <name evidence="2" type="ORF">M0812_00937</name>
</gene>
<feature type="transmembrane region" description="Helical" evidence="1">
    <location>
        <begin position="283"/>
        <end position="306"/>
    </location>
</feature>
<dbReference type="Proteomes" id="UP001146793">
    <property type="component" value="Unassembled WGS sequence"/>
</dbReference>
<evidence type="ECO:0000313" key="2">
    <source>
        <dbReference type="EMBL" id="KAJ3448457.1"/>
    </source>
</evidence>
<accession>A0AAV8A6S5</accession>
<proteinExistence type="predicted"/>
<dbReference type="EMBL" id="JANTQA010000015">
    <property type="protein sequence ID" value="KAJ3448457.1"/>
    <property type="molecule type" value="Genomic_DNA"/>
</dbReference>
<keyword evidence="1" id="KW-0472">Membrane</keyword>
<feature type="transmembrane region" description="Helical" evidence="1">
    <location>
        <begin position="318"/>
        <end position="336"/>
    </location>
</feature>
<protein>
    <submittedName>
        <fullName evidence="2">Uncharacterized protein</fullName>
    </submittedName>
</protein>
<sequence>MIRASLQEPCPRSNPTVCSNDYYTGCCLKNGVCGGDQRFEKTWGYCSKGSECIHDTGEIRAKFQITGGELECSATIESETINVFDQFPIGRSCCPGTNDFIFGCCSNEKKCCGSKCCESDEKCCICSDENNGERCYTCGRQNTFYYSNIDYCSDFDLENKNGNGYGNFNVKGKSGGDGVPLKSSPNNKRNLFVPNHYLDFAKTILETKRTKENPIDGLDKYVQTKDSTFPLSLISQQYLNTYNTSLIFYCGNTTNLFMEQYFSQFDECSANDKGVQGDLGRRGFLDLVSGWLMFCFHASYCLYLMSVFMSNNIGTVELVSFVFYCVATLINLILTFRYAKEEYLAVDCFWSTIYSFL</sequence>
<reference evidence="2" key="1">
    <citation type="submission" date="2022-08" db="EMBL/GenBank/DDBJ databases">
        <title>Novel sulphate-reducing endosymbionts in the free-living metamonad Anaeramoeba.</title>
        <authorList>
            <person name="Jerlstrom-Hultqvist J."/>
            <person name="Cepicka I."/>
            <person name="Gallot-Lavallee L."/>
            <person name="Salas-Leiva D."/>
            <person name="Curtis B.A."/>
            <person name="Zahonova K."/>
            <person name="Pipaliya S."/>
            <person name="Dacks J."/>
            <person name="Roger A.J."/>
        </authorList>
    </citation>
    <scope>NUCLEOTIDE SEQUENCE</scope>
    <source>
        <strain evidence="2">Busselton2</strain>
    </source>
</reference>
<name>A0AAV8A6S5_9EUKA</name>
<evidence type="ECO:0000313" key="3">
    <source>
        <dbReference type="Proteomes" id="UP001146793"/>
    </source>
</evidence>
<keyword evidence="1" id="KW-1133">Transmembrane helix</keyword>
<comment type="caution">
    <text evidence="2">The sequence shown here is derived from an EMBL/GenBank/DDBJ whole genome shotgun (WGS) entry which is preliminary data.</text>
</comment>
<evidence type="ECO:0000256" key="1">
    <source>
        <dbReference type="SAM" id="Phobius"/>
    </source>
</evidence>
<organism evidence="2 3">
    <name type="scientific">Anaeramoeba flamelloides</name>
    <dbReference type="NCBI Taxonomy" id="1746091"/>
    <lineage>
        <taxon>Eukaryota</taxon>
        <taxon>Metamonada</taxon>
        <taxon>Anaeramoebidae</taxon>
        <taxon>Anaeramoeba</taxon>
    </lineage>
</organism>
<keyword evidence="1" id="KW-0812">Transmembrane</keyword>